<keyword evidence="3 6" id="KW-0732">Signal</keyword>
<evidence type="ECO:0000256" key="5">
    <source>
        <dbReference type="ARBA" id="ARBA00023237"/>
    </source>
</evidence>
<dbReference type="Gene3D" id="1.25.40.390">
    <property type="match status" value="1"/>
</dbReference>
<dbReference type="Proteomes" id="UP000016648">
    <property type="component" value="Unassembled WGS sequence"/>
</dbReference>
<evidence type="ECO:0000256" key="4">
    <source>
        <dbReference type="ARBA" id="ARBA00023136"/>
    </source>
</evidence>
<dbReference type="SUPFAM" id="SSF48452">
    <property type="entry name" value="TPR-like"/>
    <property type="match status" value="1"/>
</dbReference>
<evidence type="ECO:0000259" key="7">
    <source>
        <dbReference type="Pfam" id="PF07980"/>
    </source>
</evidence>
<reference evidence="9 10" key="1">
    <citation type="submission" date="2013-08" db="EMBL/GenBank/DDBJ databases">
        <authorList>
            <person name="Durkin A.S."/>
            <person name="Haft D.R."/>
            <person name="McCorrison J."/>
            <person name="Torralba M."/>
            <person name="Gillis M."/>
            <person name="Haft D.H."/>
            <person name="Methe B."/>
            <person name="Sutton G."/>
            <person name="Nelson K.E."/>
        </authorList>
    </citation>
    <scope>NUCLEOTIDE SEQUENCE [LARGE SCALE GENOMIC DNA]</scope>
    <source>
        <strain evidence="9 10">F0067</strain>
    </source>
</reference>
<dbReference type="Pfam" id="PF14322">
    <property type="entry name" value="SusD-like_3"/>
    <property type="match status" value="1"/>
</dbReference>
<evidence type="ECO:0000313" key="10">
    <source>
        <dbReference type="Proteomes" id="UP000016648"/>
    </source>
</evidence>
<comment type="subcellular location">
    <subcellularLocation>
        <location evidence="1">Cell outer membrane</location>
    </subcellularLocation>
</comment>
<dbReference type="EMBL" id="AWEY01000023">
    <property type="protein sequence ID" value="ERK39323.1"/>
    <property type="molecule type" value="Genomic_DNA"/>
</dbReference>
<comment type="similarity">
    <text evidence="2">Belongs to the SusD family.</text>
</comment>
<dbReference type="PROSITE" id="PS51257">
    <property type="entry name" value="PROKAR_LIPOPROTEIN"/>
    <property type="match status" value="1"/>
</dbReference>
<dbReference type="AlphaFoldDB" id="U2QDC1"/>
<evidence type="ECO:0000256" key="2">
    <source>
        <dbReference type="ARBA" id="ARBA00006275"/>
    </source>
</evidence>
<evidence type="ECO:0000256" key="1">
    <source>
        <dbReference type="ARBA" id="ARBA00004442"/>
    </source>
</evidence>
<keyword evidence="5" id="KW-0998">Cell outer membrane</keyword>
<evidence type="ECO:0000313" key="9">
    <source>
        <dbReference type="EMBL" id="ERK39323.1"/>
    </source>
</evidence>
<keyword evidence="4" id="KW-0472">Membrane</keyword>
<feature type="domain" description="RagB/SusD" evidence="7">
    <location>
        <begin position="359"/>
        <end position="445"/>
    </location>
</feature>
<dbReference type="InterPro" id="IPR012944">
    <property type="entry name" value="SusD_RagB_dom"/>
</dbReference>
<sequence length="469" mass="53117">MKMKLFIIGTGLVAMCSLTACDNWFDVSAKSELKAEDLLDNEQGFRDALMGCYGSMKGENLYGAQLTMTYMDVLGQYYSTAGASLNAFEYANNYDYANQKEEDRKDAIWKNLYNVVANTNSLLEQIDGKKQVFPLHEYELIKGEALGLRAFLHFDLLRLFAHSPSMDGGLQRAAIPYVDKFINTTFAQLTVEGVLGRVVGDLEAARALLKDVDPYGPNHAQYNLKVLTGVWKGREYRMNYYAATALLARVRLYRNRGNDREEAFRLAGEVIDSGLFPLITSTDVGSSDKNGFIQENIFALESKELYDNVVKRHFRAANTSNSYLATTQKQMEKVFPATLNMDYRRLWWLEASGSYHILSKYDSSKRIPLLKVSEMYLIAAETAPDIVEGAKFFNALQYHRGLPDKELTADNLQDEILAEYAKEFIGEGQLFYAYKRLKNTVTPINRTAVSTPEKVYVLPLPATNTYFKK</sequence>
<proteinExistence type="inferred from homology"/>
<feature type="signal peptide" evidence="6">
    <location>
        <begin position="1"/>
        <end position="20"/>
    </location>
</feature>
<evidence type="ECO:0000256" key="6">
    <source>
        <dbReference type="SAM" id="SignalP"/>
    </source>
</evidence>
<name>U2QDC1_9BACT</name>
<dbReference type="Gene3D" id="1.25.40.900">
    <property type="match status" value="1"/>
</dbReference>
<dbReference type="InterPro" id="IPR011990">
    <property type="entry name" value="TPR-like_helical_dom_sf"/>
</dbReference>
<accession>U2QDC1</accession>
<protein>
    <submittedName>
        <fullName evidence="9">Starch-binding protein, SusD-like family</fullName>
    </submittedName>
</protein>
<dbReference type="InterPro" id="IPR033985">
    <property type="entry name" value="SusD-like_N"/>
</dbReference>
<evidence type="ECO:0000256" key="3">
    <source>
        <dbReference type="ARBA" id="ARBA00022729"/>
    </source>
</evidence>
<dbReference type="Pfam" id="PF07980">
    <property type="entry name" value="SusD_RagB"/>
    <property type="match status" value="1"/>
</dbReference>
<feature type="chain" id="PRO_5004634140" evidence="6">
    <location>
        <begin position="21"/>
        <end position="469"/>
    </location>
</feature>
<comment type="caution">
    <text evidence="9">The sequence shown here is derived from an EMBL/GenBank/DDBJ whole genome shotgun (WGS) entry which is preliminary data.</text>
</comment>
<feature type="domain" description="SusD-like N-terminal" evidence="8">
    <location>
        <begin position="24"/>
        <end position="212"/>
    </location>
</feature>
<organism evidence="9 10">
    <name type="scientific">Segatella baroniae F0067</name>
    <dbReference type="NCBI Taxonomy" id="1115809"/>
    <lineage>
        <taxon>Bacteria</taxon>
        <taxon>Pseudomonadati</taxon>
        <taxon>Bacteroidota</taxon>
        <taxon>Bacteroidia</taxon>
        <taxon>Bacteroidales</taxon>
        <taxon>Prevotellaceae</taxon>
        <taxon>Segatella</taxon>
    </lineage>
</organism>
<evidence type="ECO:0000259" key="8">
    <source>
        <dbReference type="Pfam" id="PF14322"/>
    </source>
</evidence>
<gene>
    <name evidence="9" type="ORF">HMPREF9135_1734</name>
</gene>
<keyword evidence="10" id="KW-1185">Reference proteome</keyword>
<dbReference type="PATRIC" id="fig|1115809.3.peg.1292"/>
<dbReference type="Gene3D" id="2.20.20.130">
    <property type="match status" value="1"/>
</dbReference>